<keyword evidence="2" id="KW-1185">Reference proteome</keyword>
<dbReference type="PANTHER" id="PTHR33889:SF7">
    <property type="entry name" value="OS04G0681850 PROTEIN"/>
    <property type="match status" value="1"/>
</dbReference>
<protein>
    <recommendedName>
        <fullName evidence="3">Transposase Tc1-like domain-containing protein</fullName>
    </recommendedName>
</protein>
<evidence type="ECO:0000313" key="2">
    <source>
        <dbReference type="Proteomes" id="UP001632037"/>
    </source>
</evidence>
<dbReference type="Proteomes" id="UP001632037">
    <property type="component" value="Unassembled WGS sequence"/>
</dbReference>
<dbReference type="EMBL" id="JBIMZQ010000011">
    <property type="protein sequence ID" value="KAL3668561.1"/>
    <property type="molecule type" value="Genomic_DNA"/>
</dbReference>
<accession>A0ABD3FS91</accession>
<organism evidence="1 2">
    <name type="scientific">Phytophthora oleae</name>
    <dbReference type="NCBI Taxonomy" id="2107226"/>
    <lineage>
        <taxon>Eukaryota</taxon>
        <taxon>Sar</taxon>
        <taxon>Stramenopiles</taxon>
        <taxon>Oomycota</taxon>
        <taxon>Peronosporomycetes</taxon>
        <taxon>Peronosporales</taxon>
        <taxon>Peronosporaceae</taxon>
        <taxon>Phytophthora</taxon>
    </lineage>
</organism>
<evidence type="ECO:0008006" key="3">
    <source>
        <dbReference type="Google" id="ProtNLM"/>
    </source>
</evidence>
<proteinExistence type="predicted"/>
<dbReference type="InterPro" id="IPR036397">
    <property type="entry name" value="RNaseH_sf"/>
</dbReference>
<evidence type="ECO:0000313" key="1">
    <source>
        <dbReference type="EMBL" id="KAL3668561.1"/>
    </source>
</evidence>
<comment type="caution">
    <text evidence="1">The sequence shown here is derived from an EMBL/GenBank/DDBJ whole genome shotgun (WGS) entry which is preliminary data.</text>
</comment>
<dbReference type="Gene3D" id="3.30.420.10">
    <property type="entry name" value="Ribonuclease H-like superfamily/Ribonuclease H"/>
    <property type="match status" value="1"/>
</dbReference>
<gene>
    <name evidence="1" type="ORF">V7S43_019051</name>
</gene>
<name>A0ABD3FS91_9STRA</name>
<reference evidence="1 2" key="1">
    <citation type="submission" date="2024-09" db="EMBL/GenBank/DDBJ databases">
        <title>Genome sequencing and assembly of Phytophthora oleae, isolate VK10A, causative agent of rot of olive drupes.</title>
        <authorList>
            <person name="Conti Taguali S."/>
            <person name="Riolo M."/>
            <person name="La Spada F."/>
            <person name="Cacciola S.O."/>
            <person name="Dionisio G."/>
        </authorList>
    </citation>
    <scope>NUCLEOTIDE SEQUENCE [LARGE SCALE GENOMIC DNA]</scope>
    <source>
        <strain evidence="1 2">VK10A</strain>
    </source>
</reference>
<dbReference type="AlphaFoldDB" id="A0ABD3FS91"/>
<dbReference type="PANTHER" id="PTHR33889">
    <property type="entry name" value="OS04G0681850 PROTEIN"/>
    <property type="match status" value="1"/>
</dbReference>
<sequence length="210" mass="23643">MTFRTQPPKPNLSTKERKDVVVFLLMHAVRGLPDRGAMRQAAAKFRVDTSTISMVWSRFKTTFTRDGIDGVASRIAGASGRKRADRDDLLERIAAIPFRRRMTQQSLPSELGVARSVVRDAVAQGKLLHHSSTIHPLLTKENKHARIRHAIRHVIHGPEGSHFSPMYNVVHVNEKWFNEDTDRESSTCSQERWCLTGSAKASASSARQCF</sequence>